<proteinExistence type="predicted"/>
<protein>
    <submittedName>
        <fullName evidence="1">Uncharacterized protein</fullName>
    </submittedName>
</protein>
<sequence>MSYCLCGTKDGVALSLGMISVMCWGVAEVPQIITNYKLKLNEGISIAFLSTWIAGDLFNLLGCILEPATLPSQYYVAWLYTINTLILFGQTVYYRYIYPRLKSKQQLYKPIPAADSHKLPIVSETSDQGNVASTPIPLPDQPTHSLTGQGLYYTSARSLSSSHTPMAGSLPCMSSSPRSGATEPLLPTGASTASATPPKGKFMFSLLAGITIFGTSSLHHSGKGRNETEMVSGHLDGIARSVGRKLLQAKHVSSWWNDAIGTSLGWGMAVIYMGGRLPQILLNIRRGEVEGLDPKMFLFAIVGNTTYVASILLKNMQWSQVRPNLPWLVDAGGCIVLDIFIVIQFVYYRHRTKPSLEK</sequence>
<accession>A0ACB9S7B2</accession>
<evidence type="ECO:0000313" key="2">
    <source>
        <dbReference type="Proteomes" id="UP001057402"/>
    </source>
</evidence>
<organism evidence="1 2">
    <name type="scientific">Melastoma candidum</name>
    <dbReference type="NCBI Taxonomy" id="119954"/>
    <lineage>
        <taxon>Eukaryota</taxon>
        <taxon>Viridiplantae</taxon>
        <taxon>Streptophyta</taxon>
        <taxon>Embryophyta</taxon>
        <taxon>Tracheophyta</taxon>
        <taxon>Spermatophyta</taxon>
        <taxon>Magnoliopsida</taxon>
        <taxon>eudicotyledons</taxon>
        <taxon>Gunneridae</taxon>
        <taxon>Pentapetalae</taxon>
        <taxon>rosids</taxon>
        <taxon>malvids</taxon>
        <taxon>Myrtales</taxon>
        <taxon>Melastomataceae</taxon>
        <taxon>Melastomatoideae</taxon>
        <taxon>Melastomateae</taxon>
        <taxon>Melastoma</taxon>
    </lineage>
</organism>
<dbReference type="EMBL" id="CM042881">
    <property type="protein sequence ID" value="KAI4386612.1"/>
    <property type="molecule type" value="Genomic_DNA"/>
</dbReference>
<comment type="caution">
    <text evidence="1">The sequence shown here is derived from an EMBL/GenBank/DDBJ whole genome shotgun (WGS) entry which is preliminary data.</text>
</comment>
<evidence type="ECO:0000313" key="1">
    <source>
        <dbReference type="EMBL" id="KAI4386612.1"/>
    </source>
</evidence>
<reference evidence="2" key="1">
    <citation type="journal article" date="2023" name="Front. Plant Sci.">
        <title>Chromosomal-level genome assembly of Melastoma candidum provides insights into trichome evolution.</title>
        <authorList>
            <person name="Zhong Y."/>
            <person name="Wu W."/>
            <person name="Sun C."/>
            <person name="Zou P."/>
            <person name="Liu Y."/>
            <person name="Dai S."/>
            <person name="Zhou R."/>
        </authorList>
    </citation>
    <scope>NUCLEOTIDE SEQUENCE [LARGE SCALE GENOMIC DNA]</scope>
</reference>
<gene>
    <name evidence="1" type="ORF">MLD38_004530</name>
</gene>
<name>A0ACB9S7B2_9MYRT</name>
<dbReference type="Proteomes" id="UP001057402">
    <property type="component" value="Chromosome 2"/>
</dbReference>
<keyword evidence="2" id="KW-1185">Reference proteome</keyword>